<evidence type="ECO:0000259" key="1">
    <source>
        <dbReference type="Pfam" id="PF08861"/>
    </source>
</evidence>
<dbReference type="RefSeq" id="WP_188381932.1">
    <property type="nucleotide sequence ID" value="NZ_BMDI01000003.1"/>
</dbReference>
<gene>
    <name evidence="2" type="ORF">GCM10008066_27170</name>
</gene>
<reference evidence="3" key="1">
    <citation type="journal article" date="2019" name="Int. J. Syst. Evol. Microbiol.">
        <title>The Global Catalogue of Microorganisms (GCM) 10K type strain sequencing project: providing services to taxonomists for standard genome sequencing and annotation.</title>
        <authorList>
            <consortium name="The Broad Institute Genomics Platform"/>
            <consortium name="The Broad Institute Genome Sequencing Center for Infectious Disease"/>
            <person name="Wu L."/>
            <person name="Ma J."/>
        </authorList>
    </citation>
    <scope>NUCLEOTIDE SEQUENCE [LARGE SCALE GENOMIC DNA]</scope>
    <source>
        <strain evidence="3">CCM 2767</strain>
    </source>
</reference>
<sequence length="262" mass="29406">MNKEQLCEAFCGELEVRKVPAGFAVRTGFSASDGDTIGFYITRHPIEQTLYRLEDSGLIVPMLEASGVNLDNGVRADAFQRMLSEYNCHFDDDSFEINSEYVTEEEIPNEAMRFIALMLRVRDLEMLNHETVKNAWSEDAQEALKKEFEGKATLEFHSMVSKTLPDFIVDAVIRPKVGPPVALYFATSDSKVDESVMLWMESRLAKANVKVALLLEKEKPPQISGRPLRRAFNRLDATPSFRGDESAAMARIGALAGNDYLN</sequence>
<dbReference type="Proteomes" id="UP000642180">
    <property type="component" value="Unassembled WGS sequence"/>
</dbReference>
<dbReference type="EMBL" id="BMDI01000003">
    <property type="protein sequence ID" value="GGI21059.1"/>
    <property type="molecule type" value="Genomic_DNA"/>
</dbReference>
<dbReference type="AlphaFoldDB" id="A0A8J3AZZ3"/>
<dbReference type="Pfam" id="PF08861">
    <property type="entry name" value="DUF1828"/>
    <property type="match status" value="1"/>
</dbReference>
<feature type="domain" description="DUF1828" evidence="1">
    <location>
        <begin position="27"/>
        <end position="121"/>
    </location>
</feature>
<accession>A0A8J3AZZ3</accession>
<comment type="caution">
    <text evidence="2">The sequence shown here is derived from an EMBL/GenBank/DDBJ whole genome shotgun (WGS) entry which is preliminary data.</text>
</comment>
<keyword evidence="3" id="KW-1185">Reference proteome</keyword>
<organism evidence="2 3">
    <name type="scientific">Oxalicibacterium faecigallinarum</name>
    <dbReference type="NCBI Taxonomy" id="573741"/>
    <lineage>
        <taxon>Bacteria</taxon>
        <taxon>Pseudomonadati</taxon>
        <taxon>Pseudomonadota</taxon>
        <taxon>Betaproteobacteria</taxon>
        <taxon>Burkholderiales</taxon>
        <taxon>Oxalobacteraceae</taxon>
        <taxon>Oxalicibacterium</taxon>
    </lineage>
</organism>
<protein>
    <recommendedName>
        <fullName evidence="1">DUF1828 domain-containing protein</fullName>
    </recommendedName>
</protein>
<evidence type="ECO:0000313" key="3">
    <source>
        <dbReference type="Proteomes" id="UP000642180"/>
    </source>
</evidence>
<dbReference type="InterPro" id="IPR014960">
    <property type="entry name" value="DUF1828"/>
</dbReference>
<proteinExistence type="predicted"/>
<evidence type="ECO:0000313" key="2">
    <source>
        <dbReference type="EMBL" id="GGI21059.1"/>
    </source>
</evidence>
<name>A0A8J3AZZ3_9BURK</name>